<evidence type="ECO:0000313" key="2">
    <source>
        <dbReference type="Proteomes" id="UP000637074"/>
    </source>
</evidence>
<accession>A0ABQ3N5C0</accession>
<organism evidence="1 2">
    <name type="scientific">Neobacillus kokaensis</name>
    <dbReference type="NCBI Taxonomy" id="2759023"/>
    <lineage>
        <taxon>Bacteria</taxon>
        <taxon>Bacillati</taxon>
        <taxon>Bacillota</taxon>
        <taxon>Bacilli</taxon>
        <taxon>Bacillales</taxon>
        <taxon>Bacillaceae</taxon>
        <taxon>Neobacillus</taxon>
    </lineage>
</organism>
<keyword evidence="2" id="KW-1185">Reference proteome</keyword>
<dbReference type="Proteomes" id="UP000637074">
    <property type="component" value="Unassembled WGS sequence"/>
</dbReference>
<dbReference type="EMBL" id="BNDS01000003">
    <property type="protein sequence ID" value="GHH97720.1"/>
    <property type="molecule type" value="Genomic_DNA"/>
</dbReference>
<sequence>MLIELITSVRERILNIQIILGSLKKAPIMGAETKSKPYITNEIIKLKKNAVE</sequence>
<name>A0ABQ3N5C0_9BACI</name>
<evidence type="ECO:0000313" key="1">
    <source>
        <dbReference type="EMBL" id="GHH97720.1"/>
    </source>
</evidence>
<comment type="caution">
    <text evidence="1">The sequence shown here is derived from an EMBL/GenBank/DDBJ whole genome shotgun (WGS) entry which is preliminary data.</text>
</comment>
<gene>
    <name evidence="1" type="ORF">AM1BK_12630</name>
</gene>
<reference evidence="1 2" key="1">
    <citation type="journal article" date="2022" name="Int. J. Syst. Evol. Microbiol.">
        <title>Neobacillus kokaensis sp. nov., isolated from soil.</title>
        <authorList>
            <person name="Yuki K."/>
            <person name="Matsubara H."/>
            <person name="Yamaguchi S."/>
        </authorList>
    </citation>
    <scope>NUCLEOTIDE SEQUENCE [LARGE SCALE GENOMIC DNA]</scope>
    <source>
        <strain evidence="1 2">LOB 377</strain>
    </source>
</reference>
<protein>
    <submittedName>
        <fullName evidence="1">Uncharacterized protein</fullName>
    </submittedName>
</protein>
<proteinExistence type="predicted"/>